<dbReference type="OrthoDB" id="2747330at2759"/>
<evidence type="ECO:0000256" key="3">
    <source>
        <dbReference type="ARBA" id="ARBA00013205"/>
    </source>
</evidence>
<dbReference type="PROSITE" id="PS51767">
    <property type="entry name" value="PEPTIDASE_A1"/>
    <property type="match status" value="1"/>
</dbReference>
<organism evidence="13 14">
    <name type="scientific">Circinella minor</name>
    <dbReference type="NCBI Taxonomy" id="1195481"/>
    <lineage>
        <taxon>Eukaryota</taxon>
        <taxon>Fungi</taxon>
        <taxon>Fungi incertae sedis</taxon>
        <taxon>Mucoromycota</taxon>
        <taxon>Mucoromycotina</taxon>
        <taxon>Mucoromycetes</taxon>
        <taxon>Mucorales</taxon>
        <taxon>Lichtheimiaceae</taxon>
        <taxon>Circinella</taxon>
    </lineage>
</organism>
<evidence type="ECO:0000256" key="10">
    <source>
        <dbReference type="RuleBase" id="RU000454"/>
    </source>
</evidence>
<feature type="active site" evidence="8">
    <location>
        <position position="284"/>
    </location>
</feature>
<keyword evidence="14" id="KW-1185">Reference proteome</keyword>
<sequence length="392" mass="42649">MIWITPVLASYLFSLVAGLELTIDPNYVADAGKSVQRAQSKYARYYDAPLHGNVYGADDIRINTVQKQNGAIPLNESGYDLEYYGTVSVGTPSQKLKLNFDTGSSDLWFACIKCLSCGTTRTKYNPYASISYTHTLGSWTITYGDGSTAGGHVGYDTVNLGGFNIKRQTLQLASYRSQVFEDCPTDGILGLGFNSIATIPHVVSPMENLIRQQLINQPIFSVYYGKASEGGGGELLFGDYNPKHIAGNLTTIPIDKSEGFWGVNVESISTGNETFGKNLTAIVDTGTTLLILPDDIAQTVAKKYNATDNGNGTFKITCDKSKLEPLVFTIANTKFMVPPDSLIYVEQDKSCTAGFAYAGMPFTIIGGAFIKNHYIIFNVQVPHIQMAPSKRC</sequence>
<gene>
    <name evidence="13" type="ORF">INT45_004193</name>
</gene>
<comment type="caution">
    <text evidence="13">The sequence shown here is derived from an EMBL/GenBank/DDBJ whole genome shotgun (WGS) entry which is preliminary data.</text>
</comment>
<dbReference type="EMBL" id="JAEPRB010000140">
    <property type="protein sequence ID" value="KAG2220451.1"/>
    <property type="molecule type" value="Genomic_DNA"/>
</dbReference>
<dbReference type="InterPro" id="IPR021109">
    <property type="entry name" value="Peptidase_aspartic_dom_sf"/>
</dbReference>
<keyword evidence="4 10" id="KW-0645">Protease</keyword>
<dbReference type="GO" id="GO:0006508">
    <property type="term" value="P:proteolysis"/>
    <property type="evidence" value="ECO:0007669"/>
    <property type="project" value="UniProtKB-KW"/>
</dbReference>
<evidence type="ECO:0000256" key="9">
    <source>
        <dbReference type="PIRSR" id="PIRSR601461-2"/>
    </source>
</evidence>
<dbReference type="Pfam" id="PF00026">
    <property type="entry name" value="Asp"/>
    <property type="match status" value="1"/>
</dbReference>
<evidence type="ECO:0000313" key="14">
    <source>
        <dbReference type="Proteomes" id="UP000646827"/>
    </source>
</evidence>
<comment type="similarity">
    <text evidence="2 10">Belongs to the peptidase A1 family.</text>
</comment>
<dbReference type="PANTHER" id="PTHR47966:SF51">
    <property type="entry name" value="BETA-SITE APP-CLEAVING ENZYME, ISOFORM A-RELATED"/>
    <property type="match status" value="1"/>
</dbReference>
<dbReference type="InterPro" id="IPR001461">
    <property type="entry name" value="Aspartic_peptidase_A1"/>
</dbReference>
<dbReference type="PRINTS" id="PR00792">
    <property type="entry name" value="PEPSIN"/>
</dbReference>
<dbReference type="InterPro" id="IPR033121">
    <property type="entry name" value="PEPTIDASE_A1"/>
</dbReference>
<evidence type="ECO:0000256" key="6">
    <source>
        <dbReference type="ARBA" id="ARBA00022750"/>
    </source>
</evidence>
<dbReference type="FunFam" id="2.40.70.10:FF:000115">
    <property type="entry name" value="Lysosomal aspartic protease"/>
    <property type="match status" value="1"/>
</dbReference>
<dbReference type="EC" id="3.4.23.21" evidence="3"/>
<keyword evidence="5 11" id="KW-0732">Signal</keyword>
<keyword evidence="9" id="KW-1015">Disulfide bond</keyword>
<evidence type="ECO:0000256" key="4">
    <source>
        <dbReference type="ARBA" id="ARBA00022670"/>
    </source>
</evidence>
<keyword evidence="7 10" id="KW-0378">Hydrolase</keyword>
<evidence type="ECO:0000313" key="13">
    <source>
        <dbReference type="EMBL" id="KAG2220451.1"/>
    </source>
</evidence>
<keyword evidence="6 10" id="KW-0064">Aspartyl protease</keyword>
<dbReference type="Gene3D" id="2.40.70.10">
    <property type="entry name" value="Acid Proteases"/>
    <property type="match status" value="2"/>
</dbReference>
<dbReference type="SUPFAM" id="SSF50630">
    <property type="entry name" value="Acid proteases"/>
    <property type="match status" value="1"/>
</dbReference>
<comment type="catalytic activity">
    <reaction evidence="1">
        <text>Hydrolysis of proteins with broad specificity similar to that of pepsin A, preferring hydrophobic residues at P1 and P1'. Clots milk and activates trypsinogen. Does not cleave 4-Gln-|-His-5, but does cleave 10-His-|-Leu-11 and 12-Val-|-Glu-13 in B chain of insulin.</text>
        <dbReference type="EC" id="3.4.23.21"/>
    </reaction>
</comment>
<protein>
    <recommendedName>
        <fullName evidence="3">rhizopuspepsin</fullName>
        <ecNumber evidence="3">3.4.23.21</ecNumber>
    </recommendedName>
</protein>
<evidence type="ECO:0000256" key="1">
    <source>
        <dbReference type="ARBA" id="ARBA00001130"/>
    </source>
</evidence>
<dbReference type="CDD" id="cd05471">
    <property type="entry name" value="pepsin_like"/>
    <property type="match status" value="1"/>
</dbReference>
<feature type="domain" description="Peptidase A1" evidence="12">
    <location>
        <begin position="83"/>
        <end position="387"/>
    </location>
</feature>
<evidence type="ECO:0000259" key="12">
    <source>
        <dbReference type="PROSITE" id="PS51767"/>
    </source>
</evidence>
<feature type="disulfide bond" evidence="9">
    <location>
        <begin position="318"/>
        <end position="351"/>
    </location>
</feature>
<dbReference type="PROSITE" id="PS00141">
    <property type="entry name" value="ASP_PROTEASE"/>
    <property type="match status" value="2"/>
</dbReference>
<evidence type="ECO:0000256" key="7">
    <source>
        <dbReference type="ARBA" id="ARBA00022801"/>
    </source>
</evidence>
<feature type="chain" id="PRO_5034005648" description="rhizopuspepsin" evidence="11">
    <location>
        <begin position="19"/>
        <end position="392"/>
    </location>
</feature>
<name>A0A8H7S0E2_9FUNG</name>
<evidence type="ECO:0000256" key="11">
    <source>
        <dbReference type="SAM" id="SignalP"/>
    </source>
</evidence>
<dbReference type="GO" id="GO:0004190">
    <property type="term" value="F:aspartic-type endopeptidase activity"/>
    <property type="evidence" value="ECO:0007669"/>
    <property type="project" value="UniProtKB-KW"/>
</dbReference>
<dbReference type="AlphaFoldDB" id="A0A8H7S0E2"/>
<dbReference type="InterPro" id="IPR034164">
    <property type="entry name" value="Pepsin-like_dom"/>
</dbReference>
<reference evidence="13 14" key="1">
    <citation type="submission" date="2020-12" db="EMBL/GenBank/DDBJ databases">
        <title>Metabolic potential, ecology and presence of endohyphal bacteria is reflected in genomic diversity of Mucoromycotina.</title>
        <authorList>
            <person name="Muszewska A."/>
            <person name="Okrasinska A."/>
            <person name="Steczkiewicz K."/>
            <person name="Drgas O."/>
            <person name="Orlowska M."/>
            <person name="Perlinska-Lenart U."/>
            <person name="Aleksandrzak-Piekarczyk T."/>
            <person name="Szatraj K."/>
            <person name="Zielenkiewicz U."/>
            <person name="Pilsyk S."/>
            <person name="Malc E."/>
            <person name="Mieczkowski P."/>
            <person name="Kruszewska J.S."/>
            <person name="Biernat P."/>
            <person name="Pawlowska J."/>
        </authorList>
    </citation>
    <scope>NUCLEOTIDE SEQUENCE [LARGE SCALE GENOMIC DNA]</scope>
    <source>
        <strain evidence="13 14">CBS 142.35</strain>
    </source>
</reference>
<evidence type="ECO:0000256" key="8">
    <source>
        <dbReference type="PIRSR" id="PIRSR601461-1"/>
    </source>
</evidence>
<dbReference type="Proteomes" id="UP000646827">
    <property type="component" value="Unassembled WGS sequence"/>
</dbReference>
<evidence type="ECO:0000256" key="2">
    <source>
        <dbReference type="ARBA" id="ARBA00007447"/>
    </source>
</evidence>
<dbReference type="PANTHER" id="PTHR47966">
    <property type="entry name" value="BETA-SITE APP-CLEAVING ENZYME, ISOFORM A-RELATED"/>
    <property type="match status" value="1"/>
</dbReference>
<proteinExistence type="inferred from homology"/>
<feature type="active site" evidence="8">
    <location>
        <position position="101"/>
    </location>
</feature>
<feature type="signal peptide" evidence="11">
    <location>
        <begin position="1"/>
        <end position="18"/>
    </location>
</feature>
<evidence type="ECO:0000256" key="5">
    <source>
        <dbReference type="ARBA" id="ARBA00022729"/>
    </source>
</evidence>
<dbReference type="InterPro" id="IPR001969">
    <property type="entry name" value="Aspartic_peptidase_AS"/>
</dbReference>
<accession>A0A8H7S0E2</accession>